<gene>
    <name evidence="1" type="ORF">AB5J57_32700</name>
</gene>
<reference evidence="1" key="1">
    <citation type="submission" date="2024-07" db="EMBL/GenBank/DDBJ databases">
        <authorList>
            <person name="Yu S.T."/>
        </authorList>
    </citation>
    <scope>NUCLEOTIDE SEQUENCE</scope>
    <source>
        <strain evidence="1">R02</strain>
    </source>
</reference>
<proteinExistence type="predicted"/>
<dbReference type="InterPro" id="IPR058118">
    <property type="entry name" value="Tpg"/>
</dbReference>
<dbReference type="RefSeq" id="WP_369161994.1">
    <property type="nucleotide sequence ID" value="NZ_CP163429.1"/>
</dbReference>
<sequence>MVTIAEELDKAVQSAFTRPIPKSAGAQMRYLVKQHGGRTKPVAELLGNSQRTVERYVKDQIKHPGPQLAERLEREVRARWQPQVRARAKQAAATTNGIMIDVHARFGYTAAPGTTDQARVRHLTLALPPRHPSPCNPGGRCQRDALRDIAAEALCEIYFRDNGRHAHGLGVELTDLLDRVRAVHPLRIDG</sequence>
<organism evidence="1">
    <name type="scientific">Streptomyces sp. R02</name>
    <dbReference type="NCBI Taxonomy" id="3238623"/>
    <lineage>
        <taxon>Bacteria</taxon>
        <taxon>Bacillati</taxon>
        <taxon>Actinomycetota</taxon>
        <taxon>Actinomycetes</taxon>
        <taxon>Kitasatosporales</taxon>
        <taxon>Streptomycetaceae</taxon>
        <taxon>Streptomyces</taxon>
    </lineage>
</organism>
<dbReference type="EMBL" id="CP163429">
    <property type="protein sequence ID" value="XDP98381.1"/>
    <property type="molecule type" value="Genomic_DNA"/>
</dbReference>
<evidence type="ECO:0000313" key="1">
    <source>
        <dbReference type="EMBL" id="XDP98381.1"/>
    </source>
</evidence>
<protein>
    <submittedName>
        <fullName evidence="1">XRE family transcriptional regulator</fullName>
    </submittedName>
</protein>
<dbReference type="NCBIfam" id="NF047541">
    <property type="entry name" value="telomere_Tpg"/>
    <property type="match status" value="1"/>
</dbReference>
<accession>A0AB39LWB3</accession>
<name>A0AB39LWB3_9ACTN</name>
<dbReference type="AlphaFoldDB" id="A0AB39LWB3"/>